<name>A0A1I3M807_9FLAO</name>
<protein>
    <recommendedName>
        <fullName evidence="4">50S ribosomal protein L27</fullName>
    </recommendedName>
</protein>
<organism evidence="2 3">
    <name type="scientific">Kaistella treverensis</name>
    <dbReference type="NCBI Taxonomy" id="631455"/>
    <lineage>
        <taxon>Bacteria</taxon>
        <taxon>Pseudomonadati</taxon>
        <taxon>Bacteroidota</taxon>
        <taxon>Flavobacteriia</taxon>
        <taxon>Flavobacteriales</taxon>
        <taxon>Weeksellaceae</taxon>
        <taxon>Chryseobacterium group</taxon>
        <taxon>Kaistella</taxon>
    </lineage>
</organism>
<evidence type="ECO:0008006" key="4">
    <source>
        <dbReference type="Google" id="ProtNLM"/>
    </source>
</evidence>
<dbReference type="AlphaFoldDB" id="A0A1I3M807"/>
<evidence type="ECO:0000256" key="1">
    <source>
        <dbReference type="SAM" id="Phobius"/>
    </source>
</evidence>
<feature type="transmembrane region" description="Helical" evidence="1">
    <location>
        <begin position="89"/>
        <end position="108"/>
    </location>
</feature>
<reference evidence="3" key="1">
    <citation type="submission" date="2016-10" db="EMBL/GenBank/DDBJ databases">
        <authorList>
            <person name="Varghese N."/>
            <person name="Submissions S."/>
        </authorList>
    </citation>
    <scope>NUCLEOTIDE SEQUENCE [LARGE SCALE GENOMIC DNA]</scope>
    <source>
        <strain evidence="3">DSM 22251</strain>
    </source>
</reference>
<sequence>MDTFKIITEAHKGFAYLILLAGIIFVVALLVTMFGYSGKISKLLRKSTLFTMILFHIQLIVGILMLVFSPGLKGALETGTLMSNAAARFSYVEHPVSMLIGVVLMTFINKYMKSNETLAMKIVIMGVIAFALFAYAFPWARVFPSFFA</sequence>
<dbReference type="Proteomes" id="UP000242560">
    <property type="component" value="Unassembled WGS sequence"/>
</dbReference>
<accession>A0A1I3M807</accession>
<keyword evidence="3" id="KW-1185">Reference proteome</keyword>
<dbReference type="RefSeq" id="WP_089819845.1">
    <property type="nucleotide sequence ID" value="NZ_FORQ01000002.1"/>
</dbReference>
<keyword evidence="1" id="KW-0472">Membrane</keyword>
<gene>
    <name evidence="2" type="ORF">SAMN05421638_1589</name>
</gene>
<evidence type="ECO:0000313" key="3">
    <source>
        <dbReference type="Proteomes" id="UP000242560"/>
    </source>
</evidence>
<evidence type="ECO:0000313" key="2">
    <source>
        <dbReference type="EMBL" id="SFI93184.1"/>
    </source>
</evidence>
<proteinExistence type="predicted"/>
<feature type="transmembrane region" description="Helical" evidence="1">
    <location>
        <begin position="14"/>
        <end position="36"/>
    </location>
</feature>
<keyword evidence="1" id="KW-0812">Transmembrane</keyword>
<feature type="transmembrane region" description="Helical" evidence="1">
    <location>
        <begin position="120"/>
        <end position="140"/>
    </location>
</feature>
<keyword evidence="1" id="KW-1133">Transmembrane helix</keyword>
<dbReference type="EMBL" id="FORQ01000002">
    <property type="protein sequence ID" value="SFI93184.1"/>
    <property type="molecule type" value="Genomic_DNA"/>
</dbReference>
<feature type="transmembrane region" description="Helical" evidence="1">
    <location>
        <begin position="48"/>
        <end position="69"/>
    </location>
</feature>